<comment type="caution">
    <text evidence="2">The sequence shown here is derived from an EMBL/GenBank/DDBJ whole genome shotgun (WGS) entry which is preliminary data.</text>
</comment>
<sequence>MEFAEQLQNCLKQSNQLVYYSIKSEQFEICMKLENAQFETAQISNIPIANTLSQILEDCITNPIEIEQNQLVPFHLESNVLLLDCQANNTLAGIFIERGCTIILGFDQISLENIVDFYKGVIKRVLQPTSSVQFKTSAQSDKISIQPLSDKPNYNLSDSLRITLFEDKYIYEQLITQYKSQKYFLLLFLNDSSLLHYYIQIATSVPPEVHTVIMCSNPQLRKKFALCSQNVNTVQYDKNLFINSDTGLHFKLFFVHFNIKRINEICSGNDAIQIKNELENGNLYWKHSYIQVRDSFFGMFGLKYQTMQFQNFQVQSEKQTIIYFANSETVKFKENVEFMQTLVHSNQFQLIIVIQKPWALNTQEFCKRNVSKSISVALDHNSTLKIVQDITQIRETEMFIHFKSGFKEFKAFYDISQLQAELESIPGFDSQQLREHKEQADLTQQNVITAVFREFAEHECLTISQFLQIADKYKLSMRRATQVFKHLDFGKLQKIDYQQFIEAMRMLQWSPPVVVVHHQIKSSSQERKLIESALVNSSFSSEDRLFQLFDKYASGSDQINVSEALKILQEDGVCVDGVDRLPHAIFSYKQFKEVYNKQKQKVSLRSPQLTKLVIEEPTIQSLLSPTAQISVLTPKRHSSSIQVKENFVDKQLCALFDQFQTDEYLTANELRIILLQHDLYANSIPERVNQQEFIAFMKKSGFTSHGPLLEQNLEQLNENVKLAKRLSSKISTPKMLRPDPLQYNADLGDATYLNSLYKQSELDEFTAQIEAQFLKILFEAFSENGKMGLKEIIKVAAAENLQIGTVCQWMSAVAGETEEVNEEGFKDVMIGAGWKAI</sequence>
<keyword evidence="4" id="KW-1185">Reference proteome</keyword>
<evidence type="ECO:0000313" key="2">
    <source>
        <dbReference type="EMBL" id="CAI9932134.1"/>
    </source>
</evidence>
<organism evidence="2">
    <name type="scientific">Hexamita inflata</name>
    <dbReference type="NCBI Taxonomy" id="28002"/>
    <lineage>
        <taxon>Eukaryota</taxon>
        <taxon>Metamonada</taxon>
        <taxon>Diplomonadida</taxon>
        <taxon>Hexamitidae</taxon>
        <taxon>Hexamitinae</taxon>
        <taxon>Hexamita</taxon>
    </lineage>
</organism>
<name>A0AA86P892_9EUKA</name>
<dbReference type="EMBL" id="CAXDID020000585">
    <property type="protein sequence ID" value="CAL6104631.1"/>
    <property type="molecule type" value="Genomic_DNA"/>
</dbReference>
<protein>
    <submittedName>
        <fullName evidence="2">EF-hand domain pair</fullName>
    </submittedName>
    <submittedName>
        <fullName evidence="3">EF-hand_domain pair</fullName>
    </submittedName>
</protein>
<feature type="domain" description="EF-hand" evidence="1">
    <location>
        <begin position="475"/>
        <end position="510"/>
    </location>
</feature>
<proteinExistence type="predicted"/>
<dbReference type="GO" id="GO:0005509">
    <property type="term" value="F:calcium ion binding"/>
    <property type="evidence" value="ECO:0007669"/>
    <property type="project" value="InterPro"/>
</dbReference>
<reference evidence="2" key="1">
    <citation type="submission" date="2023-06" db="EMBL/GenBank/DDBJ databases">
        <authorList>
            <person name="Kurt Z."/>
        </authorList>
    </citation>
    <scope>NUCLEOTIDE SEQUENCE</scope>
</reference>
<evidence type="ECO:0000259" key="1">
    <source>
        <dbReference type="PROSITE" id="PS50222"/>
    </source>
</evidence>
<dbReference type="SUPFAM" id="SSF47473">
    <property type="entry name" value="EF-hand"/>
    <property type="match status" value="1"/>
</dbReference>
<dbReference type="EMBL" id="CATOUU010000508">
    <property type="protein sequence ID" value="CAI9932134.1"/>
    <property type="molecule type" value="Genomic_DNA"/>
</dbReference>
<evidence type="ECO:0000313" key="4">
    <source>
        <dbReference type="Proteomes" id="UP001642409"/>
    </source>
</evidence>
<dbReference type="PROSITE" id="PS50222">
    <property type="entry name" value="EF_HAND_2"/>
    <property type="match status" value="1"/>
</dbReference>
<dbReference type="AlphaFoldDB" id="A0AA86P892"/>
<accession>A0AA86P892</accession>
<dbReference type="InterPro" id="IPR011992">
    <property type="entry name" value="EF-hand-dom_pair"/>
</dbReference>
<reference evidence="3 4" key="2">
    <citation type="submission" date="2024-07" db="EMBL/GenBank/DDBJ databases">
        <authorList>
            <person name="Akdeniz Z."/>
        </authorList>
    </citation>
    <scope>NUCLEOTIDE SEQUENCE [LARGE SCALE GENOMIC DNA]</scope>
</reference>
<dbReference type="InterPro" id="IPR002048">
    <property type="entry name" value="EF_hand_dom"/>
</dbReference>
<evidence type="ECO:0000313" key="3">
    <source>
        <dbReference type="EMBL" id="CAL6104631.1"/>
    </source>
</evidence>
<dbReference type="Gene3D" id="1.10.238.10">
    <property type="entry name" value="EF-hand"/>
    <property type="match status" value="1"/>
</dbReference>
<dbReference type="Proteomes" id="UP001642409">
    <property type="component" value="Unassembled WGS sequence"/>
</dbReference>
<gene>
    <name evidence="2" type="ORF">HINF_LOCUS19779</name>
    <name evidence="3" type="ORF">HINF_LOCUS72874</name>
</gene>